<dbReference type="AlphaFoldDB" id="A0A9X3I1X2"/>
<dbReference type="InterPro" id="IPR045391">
    <property type="entry name" value="DUF6520"/>
</dbReference>
<evidence type="ECO:0000313" key="3">
    <source>
        <dbReference type="EMBL" id="MCX2838372.1"/>
    </source>
</evidence>
<keyword evidence="4" id="KW-1185">Reference proteome</keyword>
<sequence length="88" mass="9776">MKTNFFLPMIAMIFAIGMSFATENVEIDPTQDYYQPSSGVFMSLGQEIDCGDGNKTCIVELPNGEVHQVYDAPDPNTLKKGDGRKRQL</sequence>
<comment type="caution">
    <text evidence="3">The sequence shown here is derived from an EMBL/GenBank/DDBJ whole genome shotgun (WGS) entry which is preliminary data.</text>
</comment>
<protein>
    <submittedName>
        <fullName evidence="3">DUF6520 family protein</fullName>
    </submittedName>
</protein>
<feature type="signal peptide" evidence="2">
    <location>
        <begin position="1"/>
        <end position="21"/>
    </location>
</feature>
<name>A0A9X3I1X2_9FLAO</name>
<evidence type="ECO:0000256" key="2">
    <source>
        <dbReference type="SAM" id="SignalP"/>
    </source>
</evidence>
<dbReference type="EMBL" id="JAPJDA010000013">
    <property type="protein sequence ID" value="MCX2838372.1"/>
    <property type="molecule type" value="Genomic_DNA"/>
</dbReference>
<gene>
    <name evidence="3" type="ORF">OQ279_09425</name>
</gene>
<dbReference type="Proteomes" id="UP001148482">
    <property type="component" value="Unassembled WGS sequence"/>
</dbReference>
<accession>A0A9X3I1X2</accession>
<keyword evidence="2" id="KW-0732">Signal</keyword>
<evidence type="ECO:0000256" key="1">
    <source>
        <dbReference type="SAM" id="MobiDB-lite"/>
    </source>
</evidence>
<proteinExistence type="predicted"/>
<dbReference type="RefSeq" id="WP_266069625.1">
    <property type="nucleotide sequence ID" value="NZ_JAPJDA010000013.1"/>
</dbReference>
<reference evidence="3" key="1">
    <citation type="submission" date="2022-11" db="EMBL/GenBank/DDBJ databases">
        <title>Salinimicrobium profundisediminis sp. nov., isolated from deep-sea sediment of the Mariana Trench.</title>
        <authorList>
            <person name="Fu H."/>
        </authorList>
    </citation>
    <scope>NUCLEOTIDE SEQUENCE</scope>
    <source>
        <strain evidence="3">MT39</strain>
    </source>
</reference>
<organism evidence="3 4">
    <name type="scientific">Salinimicrobium profundisediminis</name>
    <dbReference type="NCBI Taxonomy" id="2994553"/>
    <lineage>
        <taxon>Bacteria</taxon>
        <taxon>Pseudomonadati</taxon>
        <taxon>Bacteroidota</taxon>
        <taxon>Flavobacteriia</taxon>
        <taxon>Flavobacteriales</taxon>
        <taxon>Flavobacteriaceae</taxon>
        <taxon>Salinimicrobium</taxon>
    </lineage>
</organism>
<feature type="chain" id="PRO_5040968822" evidence="2">
    <location>
        <begin position="22"/>
        <end position="88"/>
    </location>
</feature>
<feature type="compositionally biased region" description="Basic and acidic residues" evidence="1">
    <location>
        <begin position="77"/>
        <end position="88"/>
    </location>
</feature>
<dbReference type="Pfam" id="PF20130">
    <property type="entry name" value="DUF6520"/>
    <property type="match status" value="1"/>
</dbReference>
<feature type="region of interest" description="Disordered" evidence="1">
    <location>
        <begin position="69"/>
        <end position="88"/>
    </location>
</feature>
<evidence type="ECO:0000313" key="4">
    <source>
        <dbReference type="Proteomes" id="UP001148482"/>
    </source>
</evidence>